<dbReference type="Pfam" id="PF11307">
    <property type="entry name" value="DUF3109"/>
    <property type="match status" value="1"/>
</dbReference>
<evidence type="ECO:0008006" key="4">
    <source>
        <dbReference type="Google" id="ProtNLM"/>
    </source>
</evidence>
<protein>
    <recommendedName>
        <fullName evidence="4">DUF3109 family protein</fullName>
    </recommendedName>
</protein>
<dbReference type="InterPro" id="IPR021458">
    <property type="entry name" value="Rv0495c"/>
</dbReference>
<dbReference type="KEGG" id="mro:MROS_2453"/>
<dbReference type="OrthoDB" id="9805871at2"/>
<evidence type="ECO:0000313" key="2">
    <source>
        <dbReference type="EMBL" id="AFN75683.1"/>
    </source>
</evidence>
<evidence type="ECO:0000256" key="1">
    <source>
        <dbReference type="ARBA" id="ARBA00093770"/>
    </source>
</evidence>
<reference evidence="2 3" key="1">
    <citation type="journal article" date="2013" name="PLoS ONE">
        <title>Genomic analysis of Melioribacter roseus, facultatively anaerobic organotrophic bacterium representing a novel deep lineage within Bacteriodetes/Chlorobi group.</title>
        <authorList>
            <person name="Kadnikov V.V."/>
            <person name="Mardanov A.V."/>
            <person name="Podosokorskaya O.A."/>
            <person name="Gavrilov S.N."/>
            <person name="Kublanov I.V."/>
            <person name="Beletsky A.V."/>
            <person name="Bonch-Osmolovskaya E.A."/>
            <person name="Ravin N.V."/>
        </authorList>
    </citation>
    <scope>NUCLEOTIDE SEQUENCE [LARGE SCALE GENOMIC DNA]</scope>
    <source>
        <strain evidence="3">JCM 17771 / P3M-2</strain>
    </source>
</reference>
<dbReference type="RefSeq" id="WP_014857113.1">
    <property type="nucleotide sequence ID" value="NC_018178.1"/>
</dbReference>
<name>I7A392_MELRP</name>
<dbReference type="AlphaFoldDB" id="I7A392"/>
<dbReference type="EMBL" id="CP003557">
    <property type="protein sequence ID" value="AFN75683.1"/>
    <property type="molecule type" value="Genomic_DNA"/>
</dbReference>
<dbReference type="eggNOG" id="COG0727">
    <property type="taxonomic scope" value="Bacteria"/>
</dbReference>
<gene>
    <name evidence="2" type="ordered locus">MROS_2453</name>
</gene>
<dbReference type="Proteomes" id="UP000009011">
    <property type="component" value="Chromosome"/>
</dbReference>
<comment type="similarity">
    <text evidence="1">Belongs to the Rv0495c family.</text>
</comment>
<dbReference type="STRING" id="1191523.MROS_2453"/>
<evidence type="ECO:0000313" key="3">
    <source>
        <dbReference type="Proteomes" id="UP000009011"/>
    </source>
</evidence>
<dbReference type="HOGENOM" id="CLU_1370594_0_0_10"/>
<proteinExistence type="inferred from homology"/>
<keyword evidence="3" id="KW-1185">Reference proteome</keyword>
<accession>I7A392</accession>
<sequence length="205" mass="23815">MAEEKKFEKKIKGLYVDPLIFTHKFVKGCDACICTGECCYYGVYTDKYEADKILAMKDKVIAAMDDSQIKDPDKWFEPPEEDEDFESGIAVGTQVYNGKCVFLDKIGYCTLQKMAMQEGIYKWEYKPFYCIIFPLVVYEGALTIDDDHLNRLHYCNKPENQPSTVFETCKDEIIHILGEDGYKELAEYREEYFKKLNEGKIEVKG</sequence>
<organism evidence="2 3">
    <name type="scientific">Melioribacter roseus (strain DSM 23840 / JCM 17771 / VKM B-2668 / P3M-2)</name>
    <dbReference type="NCBI Taxonomy" id="1191523"/>
    <lineage>
        <taxon>Bacteria</taxon>
        <taxon>Pseudomonadati</taxon>
        <taxon>Ignavibacteriota</taxon>
        <taxon>Ignavibacteria</taxon>
        <taxon>Ignavibacteriales</taxon>
        <taxon>Melioribacteraceae</taxon>
        <taxon>Melioribacter</taxon>
    </lineage>
</organism>